<keyword evidence="6 7" id="KW-0472">Membrane</keyword>
<accession>A0A1T4WK27</accession>
<dbReference type="Proteomes" id="UP000189733">
    <property type="component" value="Unassembled WGS sequence"/>
</dbReference>
<dbReference type="InterPro" id="IPR045621">
    <property type="entry name" value="BPD_transp_1_N"/>
</dbReference>
<evidence type="ECO:0000256" key="6">
    <source>
        <dbReference type="ARBA" id="ARBA00023136"/>
    </source>
</evidence>
<dbReference type="GO" id="GO:0005886">
    <property type="term" value="C:plasma membrane"/>
    <property type="evidence" value="ECO:0007669"/>
    <property type="project" value="UniProtKB-SubCell"/>
</dbReference>
<proteinExistence type="inferred from homology"/>
<dbReference type="GO" id="GO:0055085">
    <property type="term" value="P:transmembrane transport"/>
    <property type="evidence" value="ECO:0007669"/>
    <property type="project" value="InterPro"/>
</dbReference>
<feature type="transmembrane region" description="Helical" evidence="7">
    <location>
        <begin position="178"/>
        <end position="204"/>
    </location>
</feature>
<evidence type="ECO:0000256" key="7">
    <source>
        <dbReference type="RuleBase" id="RU363032"/>
    </source>
</evidence>
<dbReference type="PANTHER" id="PTHR30465">
    <property type="entry name" value="INNER MEMBRANE ABC TRANSPORTER"/>
    <property type="match status" value="1"/>
</dbReference>
<comment type="subcellular location">
    <subcellularLocation>
        <location evidence="1 7">Cell membrane</location>
        <topology evidence="1 7">Multi-pass membrane protein</topology>
    </subcellularLocation>
</comment>
<dbReference type="Pfam" id="PF19300">
    <property type="entry name" value="BPD_transp_1_N"/>
    <property type="match status" value="1"/>
</dbReference>
<feature type="transmembrane region" description="Helical" evidence="7">
    <location>
        <begin position="45"/>
        <end position="70"/>
    </location>
</feature>
<feature type="transmembrane region" description="Helical" evidence="7">
    <location>
        <begin position="332"/>
        <end position="357"/>
    </location>
</feature>
<evidence type="ECO:0000256" key="2">
    <source>
        <dbReference type="ARBA" id="ARBA00022448"/>
    </source>
</evidence>
<gene>
    <name evidence="9" type="ORF">SAMN02745702_02374</name>
</gene>
<keyword evidence="2 7" id="KW-0813">Transport</keyword>
<dbReference type="Pfam" id="PF00528">
    <property type="entry name" value="BPD_transp_1"/>
    <property type="match status" value="1"/>
</dbReference>
<dbReference type="PROSITE" id="PS50928">
    <property type="entry name" value="ABC_TM1"/>
    <property type="match status" value="1"/>
</dbReference>
<dbReference type="PANTHER" id="PTHR30465:SF0">
    <property type="entry name" value="OLIGOPEPTIDE TRANSPORT SYSTEM PERMEASE PROTEIN APPB"/>
    <property type="match status" value="1"/>
</dbReference>
<evidence type="ECO:0000256" key="5">
    <source>
        <dbReference type="ARBA" id="ARBA00022989"/>
    </source>
</evidence>
<keyword evidence="10" id="KW-1185">Reference proteome</keyword>
<dbReference type="EMBL" id="FUYA01000008">
    <property type="protein sequence ID" value="SKA77706.1"/>
    <property type="molecule type" value="Genomic_DNA"/>
</dbReference>
<evidence type="ECO:0000256" key="4">
    <source>
        <dbReference type="ARBA" id="ARBA00022692"/>
    </source>
</evidence>
<keyword evidence="5 7" id="KW-1133">Transmembrane helix</keyword>
<dbReference type="CDD" id="cd06261">
    <property type="entry name" value="TM_PBP2"/>
    <property type="match status" value="1"/>
</dbReference>
<dbReference type="AlphaFoldDB" id="A0A1T4WK27"/>
<evidence type="ECO:0000313" key="9">
    <source>
        <dbReference type="EMBL" id="SKA77706.1"/>
    </source>
</evidence>
<feature type="transmembrane region" description="Helical" evidence="7">
    <location>
        <begin position="146"/>
        <end position="166"/>
    </location>
</feature>
<keyword evidence="4 7" id="KW-0812">Transmembrane</keyword>
<comment type="similarity">
    <text evidence="7">Belongs to the binding-protein-dependent transport system permease family.</text>
</comment>
<feature type="transmembrane region" description="Helical" evidence="7">
    <location>
        <begin position="231"/>
        <end position="250"/>
    </location>
</feature>
<evidence type="ECO:0000259" key="8">
    <source>
        <dbReference type="PROSITE" id="PS50928"/>
    </source>
</evidence>
<evidence type="ECO:0000256" key="3">
    <source>
        <dbReference type="ARBA" id="ARBA00022475"/>
    </source>
</evidence>
<organism evidence="9 10">
    <name type="scientific">Desulfobaculum bizertense DSM 18034</name>
    <dbReference type="NCBI Taxonomy" id="1121442"/>
    <lineage>
        <taxon>Bacteria</taxon>
        <taxon>Pseudomonadati</taxon>
        <taxon>Thermodesulfobacteriota</taxon>
        <taxon>Desulfovibrionia</taxon>
        <taxon>Desulfovibrionales</taxon>
        <taxon>Desulfovibrionaceae</taxon>
        <taxon>Desulfobaculum</taxon>
    </lineage>
</organism>
<dbReference type="InterPro" id="IPR035906">
    <property type="entry name" value="MetI-like_sf"/>
</dbReference>
<dbReference type="InterPro" id="IPR000515">
    <property type="entry name" value="MetI-like"/>
</dbReference>
<evidence type="ECO:0000256" key="1">
    <source>
        <dbReference type="ARBA" id="ARBA00004651"/>
    </source>
</evidence>
<name>A0A1T4WK27_9BACT</name>
<evidence type="ECO:0000313" key="10">
    <source>
        <dbReference type="Proteomes" id="UP000189733"/>
    </source>
</evidence>
<dbReference type="SUPFAM" id="SSF161098">
    <property type="entry name" value="MetI-like"/>
    <property type="match status" value="1"/>
</dbReference>
<dbReference type="Gene3D" id="1.10.3720.10">
    <property type="entry name" value="MetI-like"/>
    <property type="match status" value="1"/>
</dbReference>
<feature type="domain" description="ABC transmembrane type-1" evidence="8">
    <location>
        <begin position="138"/>
        <end position="350"/>
    </location>
</feature>
<keyword evidence="3" id="KW-1003">Cell membrane</keyword>
<protein>
    <submittedName>
        <fullName evidence="9">Peptide/nickel transport system permease protein</fullName>
    </submittedName>
</protein>
<feature type="transmembrane region" description="Helical" evidence="7">
    <location>
        <begin position="285"/>
        <end position="312"/>
    </location>
</feature>
<reference evidence="9 10" key="1">
    <citation type="submission" date="2017-02" db="EMBL/GenBank/DDBJ databases">
        <authorList>
            <person name="Peterson S.W."/>
        </authorList>
    </citation>
    <scope>NUCLEOTIDE SEQUENCE [LARGE SCALE GENOMIC DNA]</scope>
    <source>
        <strain evidence="9 10">DSM 18034</strain>
    </source>
</reference>
<sequence>MSFSFFPNSRARPEACVSSGLHHSCIDSTRNMPYKKHMPALLKRLLTKTLWVIVIFLGITVISFTVIHLAPGSPTDLQTTLNPEVSAQARQQLEALYGLDKPLHEQYFTWLSRLVQFDFGNSMSGDHRPVWDKIRERLPLTVGMNLISIILTLCIAIPIGVASAWWQGRWFDRASTVLVFIGFAMPGFWLALLLMYALGIYWPILPISGVTSMNFVSLTPLGKFMDVVEHLALPIFIYTFGSLAGMSRFMRSSMLEVLRQDYILTARAKGLPLHTVVFKHALRNALLPVITILGLSVPGLIGGSVIIESIFALPGLGQLFYQGVMARDYPLIMGNLVLGALLTLAGNLLADIAYGLADPRIRATRNSR</sequence>
<dbReference type="STRING" id="1121442.SAMN02745702_02374"/>